<dbReference type="AlphaFoldDB" id="A0A6N8FHF5"/>
<dbReference type="InterPro" id="IPR003439">
    <property type="entry name" value="ABC_transporter-like_ATP-bd"/>
</dbReference>
<gene>
    <name evidence="6" type="ORF">GMD78_10760</name>
</gene>
<dbReference type="InterPro" id="IPR003593">
    <property type="entry name" value="AAA+_ATPase"/>
</dbReference>
<dbReference type="GO" id="GO:0016887">
    <property type="term" value="F:ATP hydrolysis activity"/>
    <property type="evidence" value="ECO:0007669"/>
    <property type="project" value="InterPro"/>
</dbReference>
<dbReference type="InterPro" id="IPR050319">
    <property type="entry name" value="ABC_transp_ATP-bind"/>
</dbReference>
<evidence type="ECO:0000259" key="5">
    <source>
        <dbReference type="PROSITE" id="PS50893"/>
    </source>
</evidence>
<dbReference type="SMART" id="SM00382">
    <property type="entry name" value="AAA"/>
    <property type="match status" value="1"/>
</dbReference>
<dbReference type="Pfam" id="PF00005">
    <property type="entry name" value="ABC_tran"/>
    <property type="match status" value="1"/>
</dbReference>
<evidence type="ECO:0000256" key="2">
    <source>
        <dbReference type="ARBA" id="ARBA00022448"/>
    </source>
</evidence>
<dbReference type="InterPro" id="IPR027417">
    <property type="entry name" value="P-loop_NTPase"/>
</dbReference>
<dbReference type="EMBL" id="WOCA01000007">
    <property type="protein sequence ID" value="MUK88873.1"/>
    <property type="molecule type" value="Genomic_DNA"/>
</dbReference>
<keyword evidence="7" id="KW-1185">Reference proteome</keyword>
<keyword evidence="4 6" id="KW-0067">ATP-binding</keyword>
<dbReference type="Gene3D" id="3.40.50.300">
    <property type="entry name" value="P-loop containing nucleotide triphosphate hydrolases"/>
    <property type="match status" value="1"/>
</dbReference>
<dbReference type="RefSeq" id="WP_155668846.1">
    <property type="nucleotide sequence ID" value="NZ_WOCA01000007.1"/>
</dbReference>
<feature type="domain" description="ABC transporter" evidence="5">
    <location>
        <begin position="8"/>
        <end position="258"/>
    </location>
</feature>
<accession>A0A6N8FHF5</accession>
<dbReference type="PANTHER" id="PTHR43776">
    <property type="entry name" value="TRANSPORT ATP-BINDING PROTEIN"/>
    <property type="match status" value="1"/>
</dbReference>
<dbReference type="SUPFAM" id="SSF52540">
    <property type="entry name" value="P-loop containing nucleoside triphosphate hydrolases"/>
    <property type="match status" value="1"/>
</dbReference>
<dbReference type="Pfam" id="PF08352">
    <property type="entry name" value="oligo_HPY"/>
    <property type="match status" value="1"/>
</dbReference>
<dbReference type="Proteomes" id="UP000469125">
    <property type="component" value="Unassembled WGS sequence"/>
</dbReference>
<evidence type="ECO:0000256" key="4">
    <source>
        <dbReference type="ARBA" id="ARBA00022840"/>
    </source>
</evidence>
<name>A0A6N8FHF5_9BACI</name>
<comment type="similarity">
    <text evidence="1">Belongs to the ABC transporter superfamily.</text>
</comment>
<dbReference type="GO" id="GO:0005524">
    <property type="term" value="F:ATP binding"/>
    <property type="evidence" value="ECO:0007669"/>
    <property type="project" value="UniProtKB-KW"/>
</dbReference>
<dbReference type="GO" id="GO:0055085">
    <property type="term" value="P:transmembrane transport"/>
    <property type="evidence" value="ECO:0007669"/>
    <property type="project" value="UniProtKB-ARBA"/>
</dbReference>
<dbReference type="FunFam" id="3.40.50.300:FF:000016">
    <property type="entry name" value="Oligopeptide ABC transporter ATP-binding component"/>
    <property type="match status" value="1"/>
</dbReference>
<reference evidence="6 7" key="1">
    <citation type="submission" date="2019-11" db="EMBL/GenBank/DDBJ databases">
        <authorList>
            <person name="Li X."/>
        </authorList>
    </citation>
    <scope>NUCLEOTIDE SEQUENCE [LARGE SCALE GENOMIC DNA]</scope>
    <source>
        <strain evidence="6 7">L9</strain>
    </source>
</reference>
<protein>
    <submittedName>
        <fullName evidence="6">ATP-binding cassette domain-containing protein</fullName>
    </submittedName>
</protein>
<dbReference type="PROSITE" id="PS00211">
    <property type="entry name" value="ABC_TRANSPORTER_1"/>
    <property type="match status" value="1"/>
</dbReference>
<dbReference type="CDD" id="cd03257">
    <property type="entry name" value="ABC_NikE_OppD_transporters"/>
    <property type="match status" value="1"/>
</dbReference>
<evidence type="ECO:0000313" key="6">
    <source>
        <dbReference type="EMBL" id="MUK88873.1"/>
    </source>
</evidence>
<evidence type="ECO:0000256" key="1">
    <source>
        <dbReference type="ARBA" id="ARBA00005417"/>
    </source>
</evidence>
<dbReference type="InterPro" id="IPR013563">
    <property type="entry name" value="Oligopep_ABC_C"/>
</dbReference>
<evidence type="ECO:0000256" key="3">
    <source>
        <dbReference type="ARBA" id="ARBA00022741"/>
    </source>
</evidence>
<comment type="caution">
    <text evidence="6">The sequence shown here is derived from an EMBL/GenBank/DDBJ whole genome shotgun (WGS) entry which is preliminary data.</text>
</comment>
<sequence length="331" mass="37255">MSNEDALLKVTDLKKHFPLPRKKKKQEQAYVKAVDGVNFYINAGETLGIVGESGSGKSTVAKLIMQLLQPTDGQVVFHGNDVFTQSKKDRKQTQKKLQMVFQDPYGSLNPRMTAKEIVTEPLLIHEKLSKKELELRALGLLEEVGLGMQHLNRYPHQFSGGQRQRLSIARAIALKPDLIVCDEAVSALDVSIQAQILNLLKQLQKNYGIAFIFIAHGLPAVKHISDRIAIMYAGKIVEIADKEEIFKNPKHPYTKALLNAVPPSHPRLRKEKTLVQGETPSFDITTSGCPFYNRCMNAKEDCKTNAPELIEHEKHHEYACHYPEQASNREN</sequence>
<organism evidence="6 7">
    <name type="scientific">Ornithinibacillus caprae</name>
    <dbReference type="NCBI Taxonomy" id="2678566"/>
    <lineage>
        <taxon>Bacteria</taxon>
        <taxon>Bacillati</taxon>
        <taxon>Bacillota</taxon>
        <taxon>Bacilli</taxon>
        <taxon>Bacillales</taxon>
        <taxon>Bacillaceae</taxon>
        <taxon>Ornithinibacillus</taxon>
    </lineage>
</organism>
<dbReference type="InterPro" id="IPR017871">
    <property type="entry name" value="ABC_transporter-like_CS"/>
</dbReference>
<dbReference type="NCBIfam" id="TIGR01727">
    <property type="entry name" value="oligo_HPY"/>
    <property type="match status" value="1"/>
</dbReference>
<proteinExistence type="inferred from homology"/>
<dbReference type="GO" id="GO:0015833">
    <property type="term" value="P:peptide transport"/>
    <property type="evidence" value="ECO:0007669"/>
    <property type="project" value="InterPro"/>
</dbReference>
<keyword evidence="2" id="KW-0813">Transport</keyword>
<evidence type="ECO:0000313" key="7">
    <source>
        <dbReference type="Proteomes" id="UP000469125"/>
    </source>
</evidence>
<keyword evidence="3" id="KW-0547">Nucleotide-binding</keyword>
<dbReference type="PROSITE" id="PS50893">
    <property type="entry name" value="ABC_TRANSPORTER_2"/>
    <property type="match status" value="1"/>
</dbReference>